<dbReference type="PANTHER" id="PTHR45703:SF8">
    <property type="entry name" value="DYNEINS HEAVY CHAIN"/>
    <property type="match status" value="1"/>
</dbReference>
<dbReference type="InterPro" id="IPR026983">
    <property type="entry name" value="DHC"/>
</dbReference>
<dbReference type="Proteomes" id="UP001281761">
    <property type="component" value="Unassembled WGS sequence"/>
</dbReference>
<protein>
    <recommendedName>
        <fullName evidence="2">Dynein heavy chain linker domain-containing protein</fullName>
    </recommendedName>
</protein>
<feature type="region of interest" description="Disordered" evidence="1">
    <location>
        <begin position="4424"/>
        <end position="4443"/>
    </location>
</feature>
<dbReference type="InterPro" id="IPR013602">
    <property type="entry name" value="Dynein_heavy_linker"/>
</dbReference>
<dbReference type="EMBL" id="JARBJD010000010">
    <property type="protein sequence ID" value="KAK2962648.1"/>
    <property type="molecule type" value="Genomic_DNA"/>
</dbReference>
<feature type="region of interest" description="Disordered" evidence="1">
    <location>
        <begin position="1391"/>
        <end position="1411"/>
    </location>
</feature>
<evidence type="ECO:0000313" key="4">
    <source>
        <dbReference type="Proteomes" id="UP001281761"/>
    </source>
</evidence>
<comment type="caution">
    <text evidence="3">The sequence shown here is derived from an EMBL/GenBank/DDBJ whole genome shotgun (WGS) entry which is preliminary data.</text>
</comment>
<evidence type="ECO:0000259" key="2">
    <source>
        <dbReference type="Pfam" id="PF08393"/>
    </source>
</evidence>
<sequence length="5471" mass="621805">MWIFEGIYHKDLSASGLHNFDQIYGSPLSPPCIHRHSTSFRQILALKQLLTQAQSLLTSIAILTNVVTVQPHNMIPTDLRNDWKTCINDITHKCRILKEAIGTSLSTRLDTWVKQFESYQQEQFGEFCFYRADLDDQNAIQIQLPNYSDLLAQYSVCVGFGFKVTNFVKENAAKLSRLLQQRQQLEYFLNQYRILYNTIKPIYTECLNTYSSEVDRCLESGLKVIKWMSPSLDLFVKQCLQAISLYQLEYNQLFAVHASYTLELHTLRSQLVFHFPQTLLHEDAFEDFLEQTLSKRMEDLRACDERLNHIKEHTLIRAADRNLNLIAVEAFFDTLEANRNTILENFATNTLSYVLNCLQTDAPLIELPLMCSNGEVYFHLRCSDEESEDSINLVELFDLMIVKLSEISDCESSEGVSDIVPSMSSLLIRSEKNCIAFKDRLVSQFSFVWKDNPHTFFEGFLRAPMNPGDEPFLNGFPESFHDFAAICLMLQEKKNAWNKKNGILLLMIEEVNPQERLEALRASTPIEHPYSEYRKRAKQLNQVNDGINKLPSQVPLGWICINIVSFKREVFLLLSKWGLPFAEFTVNEISAYVSHGMALISIFRRSFDPSFSHITTAQKIDLINTTRRATVDATKMDVFFSTARLRLKQAEQFRVPILDPVYTKLDAFEKEWKHFFRNEMKTFTDHIQQIERDVFNDLSEREQIVKMQTTAIKLSLSDPTQTPMLDDLDPTTALEMLKKHRIALSAVEKQSSEICSLRKSLSGGLVSHPPDLIHCVTVIDSLDSLWCLIQEMTTYLDGYLFPMSWTTFTAENLTPQFFNTAHTTLLSMREALQNYPVYRSFENKIRQYKQVWIVLNDLKSTPFEVRYWIEILNYFNIPPTELYRRQQEAVDGTIHLRVFFETYDNENLSGIETFLLKSKKQLELFQKLTEIVDKWAKTPFPINPLATSNILPLILSEIEKSSRRSNQPVNPFFQQQHEQIYHINAPLCLANLGEAEDDIFILANMMTLDHSCDYRQMIEATMDLLTQIMIFLNVLCDFEDTLNTFTSSIQNGIISLADKSVLNVAISLLQITPNINAMKAITGPSNTELCIAMDHINQDARNVLASSPKDMILAIAENKPRFLMLTANEIVNYLSGMTGDPHYFTIPVNILRIFMPGTQRIVFEIPKEKKNVLISCLIGTAGEILSFDEEAVGFGNDIWNLPHVLYQTCTQFIRRQLDDAVESTTTNSSSFFEWFGGLLVQYSSVENYPLLVQVFVSTIYIWYTSLVRQIQEDINHEDDTTLIEAVLTLNNNVNHCLAFLMNVQRIRYPLWKEKRVVNMLYHRHCAVIQETLRTGTIEAAQATADIIAADILIQEDVANVETDKPNQKPIEDKIRSGDMFGDFDDVDSSFDDANRTNASQNTSHDTEKSKVPDSILDTTSILSTFRMIVTRLIYLFQNLANEQVAIIERIQKSGHNLPEQAIISVTEPPATQQAPKHSQTLIKFSNTQILPFYTLYFDKQSQQYYSNFPIGDIMPNMTISQKRLVYGLEWVSSCNSLPVIPYTTDTLEKMDVILSALSNTNATNSQICGCAVYTTEEERSTNIQLLHDTAHLFGRNLFVFNCSILTTAEQIKSFLLSTLVDSHFILFDNLHRLPELVLHSLVDFLKLLINWRNKHHTTQSGFTEIDIEGMKTTITLPLSDWFVVGTFVVKEPNYNKLPFFIEDVFVPVTFSPPDPTPLLAMLLTGEGFVFAEQHATRLITFFQSLISLMQYEFKSTSRQFNSLFLSFSFLASFAKEAGHLHRITLSMPPPDAEWKSTRVQGAPHFHKDKKFQNTILQLEEGAIRAHLLDTIKKVVSICLPLNIIHPQHTSTSLVGENTSSLVPIVTTIQSQIYSFFPVHLEKNQSRNQVNISSLQSVSIPHNFQMHVQAVLTKSGYADESQFIQQCYAVFKAIENNTVSVISGPTGAGKATVLEVVRMIQQRFNMENPEMLMISQEFLYEQLTIHLFCNKISHGGHMSVFDAINDKSHRPIWLIVPIDNARPVTTFSFFFEEIFGATTTTDNGIIEFSFYTHEKIVLPPNSKLIFVVSSPIFDLPSAFYTHTSLVHISFPTITTMNWILSTWMKEVVGTVLPTEHAQATGLLFRMLLTKCMQFLKTQSNTSMHTIVSRIPTISILKTALSIFTAALRLFSVQIVGKFDIFLIRMLLIFCIFWAGGGHLESELPSISQFEDWMSEWKRKHSTPLQLKVTPVMDDDGNESSRRQTDNKTRSDFDVFVRSSFGNDVEFGKLGTVFDYSVDLDEKQPTYISNPNTHPVTFSMLIDHPPRPLFGTFTPFLALCNVCRLSLIGDRPVLLLNDKFIGRQSIAQAIAEVMVDVPRFGLSQTSALRRKGDLKQHPFVLNVTQTAIDVPNILYSKLFKSVALRQCIPDNPDRPLVLCFNDSYSDDSDMTQPQNSMLSAFLDSIFIDEEYRARASLVKQPLFIVASDRYFFNQSVNVAQTSKLSVFQIPEMELNDFVSLASALWDHTMQIRGKELFANNFFRSEAELHEARTFFISTLVTATMYLHLSFASSPNGLQRPTINAYLEVINSICSCPVPLLARKDYLFSLWLWECLRVYSVIQWTTTTKLHAMKLIYHVYSTFLQQRVRVSSDDRTESVTDRSFLLFDHTNRSLPLFYEPSNPVENNLPNCFTIIPDSVSSGDAVVLLNMSQALRSRSVANVFLMSCESIQKATRPILYFDAHSLTALSICKTASYFMGFKLFDFVFPSIMKHLIYLFELLAEAIGDLFPPSAIRPDQPDPNLTCPLIEMGIRTVRPTFVVALSYGRSCSFTHQLSEFLNGLFVDRRFFASNLELPEPDYNFRTSSHSTADFIKFFTQQLIEYYFQKYQEVLSIADICAIVDRLTVYGRLIINVPFATQLVVSKEMPFLSSNAIHIHASPTDKEALKQIAENSLQPLFGILSPYLHQKMISFRVQKSALSNKDTTLKDAIVETLASLFLITRKHDEYSAQGTVFNIKQEESDIGHLQIRPPSTLSFVEFVHSFSRFLLYKVKYLQNTITVTESAVTTLSSFRQATELFKQNLKAESSSLQTTTVEKQLQETNETLNEIILLYDRQIESLREQNADLGLGMSSVHFVMNDPNLSLYVKDYQKAMTSIIDVKTHHVEELVAFAVYNADAHKLVNSLLLFLSEEDDVPMEWPEHSFNDLLGELWSVDIFDAREANRLRVEYILVEELNVDDLPQIPQFTIVLYKWLQSIVALASKFASFPEQKQTMFLGTCHQILLKMKLTRSENSRGSLQNVQKEIQSALKQVQNNPLCTDRALQNGQQLLVQGEEMMLMASKLNDFLENVIEDTNKQLRVAIGSSIITAFHFILNNFFTPSTSTVLIHDFAVPILQDNGILFPSVIDPLYDFGRYSSSQLVMMAKKNGEGDLNDDRLMSFGDIVRNHRLPYVTIPQTLLEDTTKGLLLYADTFRGRDSFLTQPLMDDANDSEIDLNLFIGADKTAQLSFSSGDRKMVDHLAFILYHAGWFARLLGSPSLNRVHSATSSFSGTLLPNQNQQAPMFPSQVKVTLFFDPLEVILPSITHSMTASSTLYHVYDIQHPATSPFVISLRDPSFLQKMHDVFQMLQDLHQQNVNQKTVPLRRNAIFFTDVCDQTTSYPLLFLLAQYRSSANSLLTRGGFYDYTSIHIGSTDFTVKLMKADTKACWRTEEIVSYTISCDVDLILVADRTSTSTFTSPVFIDAAPRVIVPDEWTVQTTLLEPTGRIVTECVKRTQSSVLFGEDINTLTPNLMRVSELMHQYSEKLSEATTFILEHFSHQLLPLPVYRDDILFDFIQNNFDAPNTFDAMDAISEQATLVSDVYSQSLVTHSVFQDHNTGEELVSSLKASVILFSDLIHWKKEANEQYNTMHQQLYQIMNKCLENDSKLKSGLSWLRFCYSWTVIHVHPFLSTISPFVSCLLRQLDKPFTTNKYVPYGLTYHSLVNTIFTVWMNAMEKEMNRVSGPAQGKSFDGDDFINEEKPFSKRFESDNMSNLTTESRHALIQSHLSTDINTSPVGLSEQSRQAVSGEFTRNIIETMCSIINDTDSLLASFFDISYTLACQTGEPLQRNETLAFLYPLNLLINDVSASLGLTPIDPSHYHSPTFSFLEVTNLLFPAMTAVVQTAGLLPLNPVPSFIPESLWKNIFIFGLICPAFRPFVTDLEPHCQNVYSLIDHMKPGSLDPGIALQTVYFSTSVLNTNRGRSPALEKRSQHGGMGRQRSMLELTTQRQQRLQQTHHTSNSLKGIHLQQPENTRKGIPFTRESFVLHSEYTPFGSVRIQPPNLEVSASHTRIRMFNETKEKNPFSSYSFTPEPKQTLTTKVIDSSSPLLTNIQRKWADWMRSDAPELISFPNSDLNTLNQFQRVLFFNVVRPDRLRHAIRIAIAASPAFGPNVAYFDSLLPSSSSTVSPGVSHPSQPGTNPTSLRMSINPSPSMYCGIPTLNRLYLKPDHTTHLTSLQPEFYDPFFQMIILECVDTLGHAPVSFTRLHSDLASLATVRDRKLVTIRLSESFRSTMNSLVNSARRIDVLTESAVEYVWERTWEHIKQSFDSLISKEPVWIVLEGIELATMSFIGPFIAWLNTLALQNLPNSVHLDHEVVFWILGLPNFEVKDRATFKSMDRISKLFYIRQPKSFRGTLASSLIQISPLCTSEALLNRCRHYDPSAQKDSPITRTLLYLVFSVVVCHSLFVEYFRTLSHLDHSFRIALTEVSLERMVKAVLATPTGTTARRARDQGSALPVSESIVWMNVIQKIKTVAYPHLSRFINQELLDMIVDPILEYDAFISSGSLPILPGIPFPTEESSFTSINQYFSAVLSASTSRSRARSLSISHSLAQRCLSITLGSSEQLRPLVPVENGCLLDPFHSDYSPFRHNLISMIRALHHLESIPTKFVRQDFLIASEGQRLSMYINIRIGQEIKELSQPTYFDIDTITKLLIGLYSSESSIPPTLLCLLREANLHNALLSHIFDYVDNLPTISKAMVSGTANSSLSLYASEDKQAEFFSQLLTRSSTFLKTWISISQNVVPTNWRIVTHSTRTTLFHTWLNFVIGGVQQIHRIFSFIPINQRLRDCVTVGTTTSTQLKGERAMKNALYVVPYHLLRPKAFLNSLIQEIVMSLNTVIMSRLDMDHNSLHRRFIRLAQHFDLTSHLPLDTQTIAPSLFASLAPHGLGRSKLSTPHLNDSTTLNTTGHSLATLHGVAPSVPDTVRFLSFCDVSLRLIPTTRQPDSLASVTSSSFIYRPLNSVFFGGVTFSSKSGHYFSMKQQTVTISPSYFPPSIASQETEATVAGSQILSWKSRTQMMSANLTQNLSQTQQIQSISRVNLNKLMVVRPYSNRPNDIDYIISTPTKALSISMFPDRGDYLSQFTRRPNQTTSILPIFHTVVCVKDENGVVRSLDGLQVEDDTFTQQVFQLPLTVHETQKPIPRYTVVLPVKDKKVFHGDYSINISTDTVLGFL</sequence>
<organism evidence="3 4">
    <name type="scientific">Blattamonas nauphoetae</name>
    <dbReference type="NCBI Taxonomy" id="2049346"/>
    <lineage>
        <taxon>Eukaryota</taxon>
        <taxon>Metamonada</taxon>
        <taxon>Preaxostyla</taxon>
        <taxon>Oxymonadida</taxon>
        <taxon>Blattamonas</taxon>
    </lineage>
</organism>
<feature type="domain" description="Dynein heavy chain linker" evidence="2">
    <location>
        <begin position="774"/>
        <end position="954"/>
    </location>
</feature>
<feature type="compositionally biased region" description="Low complexity" evidence="1">
    <location>
        <begin position="4424"/>
        <end position="4433"/>
    </location>
</feature>
<name>A0ABQ9YG21_9EUKA</name>
<reference evidence="3 4" key="1">
    <citation type="journal article" date="2022" name="bioRxiv">
        <title>Genomics of Preaxostyla Flagellates Illuminates Evolutionary Transitions and the Path Towards Mitochondrial Loss.</title>
        <authorList>
            <person name="Novak L.V.F."/>
            <person name="Treitli S.C."/>
            <person name="Pyrih J."/>
            <person name="Halakuc P."/>
            <person name="Pipaliya S.V."/>
            <person name="Vacek V."/>
            <person name="Brzon O."/>
            <person name="Soukal P."/>
            <person name="Eme L."/>
            <person name="Dacks J.B."/>
            <person name="Karnkowska A."/>
            <person name="Elias M."/>
            <person name="Hampl V."/>
        </authorList>
    </citation>
    <scope>NUCLEOTIDE SEQUENCE [LARGE SCALE GENOMIC DNA]</scope>
    <source>
        <strain evidence="3">NAU3</strain>
        <tissue evidence="3">Gut</tissue>
    </source>
</reference>
<evidence type="ECO:0000256" key="1">
    <source>
        <dbReference type="SAM" id="MobiDB-lite"/>
    </source>
</evidence>
<dbReference type="Gene3D" id="3.40.50.300">
    <property type="entry name" value="P-loop containing nucleotide triphosphate hydrolases"/>
    <property type="match status" value="1"/>
</dbReference>
<gene>
    <name evidence="3" type="ORF">BLNAU_2481</name>
</gene>
<accession>A0ABQ9YG21</accession>
<dbReference type="PANTHER" id="PTHR45703">
    <property type="entry name" value="DYNEIN HEAVY CHAIN"/>
    <property type="match status" value="1"/>
</dbReference>
<keyword evidence="4" id="KW-1185">Reference proteome</keyword>
<proteinExistence type="predicted"/>
<dbReference type="Pfam" id="PF08393">
    <property type="entry name" value="DHC_N2"/>
    <property type="match status" value="1"/>
</dbReference>
<dbReference type="InterPro" id="IPR027417">
    <property type="entry name" value="P-loop_NTPase"/>
</dbReference>
<feature type="compositionally biased region" description="Polar residues" evidence="1">
    <location>
        <begin position="4434"/>
        <end position="4443"/>
    </location>
</feature>
<evidence type="ECO:0000313" key="3">
    <source>
        <dbReference type="EMBL" id="KAK2962648.1"/>
    </source>
</evidence>